<dbReference type="EMBL" id="AGNK02005330">
    <property type="status" value="NOT_ANNOTATED_CDS"/>
    <property type="molecule type" value="Genomic_DNA"/>
</dbReference>
<dbReference type="InParanoid" id="K4APG9"/>
<keyword evidence="1" id="KW-0472">Membrane</keyword>
<keyword evidence="1" id="KW-0812">Transmembrane</keyword>
<feature type="transmembrane region" description="Helical" evidence="1">
    <location>
        <begin position="6"/>
        <end position="23"/>
    </location>
</feature>
<dbReference type="Proteomes" id="UP000004995">
    <property type="component" value="Unassembled WGS sequence"/>
</dbReference>
<sequence>MPHITVFLLSGFWKVMIVFTVAIPKRSFLHNVIVTIVHANKTKWPS</sequence>
<proteinExistence type="predicted"/>
<evidence type="ECO:0000313" key="2">
    <source>
        <dbReference type="EnsemblPlants" id="KQK86768"/>
    </source>
</evidence>
<reference evidence="3" key="1">
    <citation type="journal article" date="2012" name="Nat. Biotechnol.">
        <title>Reference genome sequence of the model plant Setaria.</title>
        <authorList>
            <person name="Bennetzen J.L."/>
            <person name="Schmutz J."/>
            <person name="Wang H."/>
            <person name="Percifield R."/>
            <person name="Hawkins J."/>
            <person name="Pontaroli A.C."/>
            <person name="Estep M."/>
            <person name="Feng L."/>
            <person name="Vaughn J.N."/>
            <person name="Grimwood J."/>
            <person name="Jenkins J."/>
            <person name="Barry K."/>
            <person name="Lindquist E."/>
            <person name="Hellsten U."/>
            <person name="Deshpande S."/>
            <person name="Wang X."/>
            <person name="Wu X."/>
            <person name="Mitros T."/>
            <person name="Triplett J."/>
            <person name="Yang X."/>
            <person name="Ye C.Y."/>
            <person name="Mauro-Herrera M."/>
            <person name="Wang L."/>
            <person name="Li P."/>
            <person name="Sharma M."/>
            <person name="Sharma R."/>
            <person name="Ronald P.C."/>
            <person name="Panaud O."/>
            <person name="Kellogg E.A."/>
            <person name="Brutnell T.P."/>
            <person name="Doust A.N."/>
            <person name="Tuskan G.A."/>
            <person name="Rokhsar D."/>
            <person name="Devos K.M."/>
        </authorList>
    </citation>
    <scope>NUCLEOTIDE SEQUENCE [LARGE SCALE GENOMIC DNA]</scope>
    <source>
        <strain evidence="3">cv. Yugu1</strain>
    </source>
</reference>
<keyword evidence="1" id="KW-1133">Transmembrane helix</keyword>
<keyword evidence="3" id="KW-1185">Reference proteome</keyword>
<dbReference type="EnsemblPlants" id="KQK86768">
    <property type="protein sequence ID" value="KQK86768"/>
    <property type="gene ID" value="SETIT_040817mg"/>
</dbReference>
<protein>
    <submittedName>
        <fullName evidence="2">Uncharacterized protein</fullName>
    </submittedName>
</protein>
<dbReference type="HOGENOM" id="CLU_3192319_0_0_1"/>
<evidence type="ECO:0000256" key="1">
    <source>
        <dbReference type="SAM" id="Phobius"/>
    </source>
</evidence>
<reference evidence="2" key="2">
    <citation type="submission" date="2018-08" db="UniProtKB">
        <authorList>
            <consortium name="EnsemblPlants"/>
        </authorList>
    </citation>
    <scope>IDENTIFICATION</scope>
    <source>
        <strain evidence="2">Yugu1</strain>
    </source>
</reference>
<dbReference type="AlphaFoldDB" id="K4APG9"/>
<name>K4APG9_SETIT</name>
<evidence type="ECO:0000313" key="3">
    <source>
        <dbReference type="Proteomes" id="UP000004995"/>
    </source>
</evidence>
<dbReference type="Gramene" id="KQK86768">
    <property type="protein sequence ID" value="KQK86768"/>
    <property type="gene ID" value="SETIT_040817mg"/>
</dbReference>
<accession>K4APG9</accession>
<organism evidence="2 3">
    <name type="scientific">Setaria italica</name>
    <name type="common">Foxtail millet</name>
    <name type="synonym">Panicum italicum</name>
    <dbReference type="NCBI Taxonomy" id="4555"/>
    <lineage>
        <taxon>Eukaryota</taxon>
        <taxon>Viridiplantae</taxon>
        <taxon>Streptophyta</taxon>
        <taxon>Embryophyta</taxon>
        <taxon>Tracheophyta</taxon>
        <taxon>Spermatophyta</taxon>
        <taxon>Magnoliopsida</taxon>
        <taxon>Liliopsida</taxon>
        <taxon>Poales</taxon>
        <taxon>Poaceae</taxon>
        <taxon>PACMAD clade</taxon>
        <taxon>Panicoideae</taxon>
        <taxon>Panicodae</taxon>
        <taxon>Paniceae</taxon>
        <taxon>Cenchrinae</taxon>
        <taxon>Setaria</taxon>
    </lineage>
</organism>